<dbReference type="Pfam" id="PF08843">
    <property type="entry name" value="AbiEii"/>
    <property type="match status" value="1"/>
</dbReference>
<organism evidence="1 2">
    <name type="scientific">Candidatus Desulfobacillus denitrificans</name>
    <dbReference type="NCBI Taxonomy" id="2608985"/>
    <lineage>
        <taxon>Bacteria</taxon>
        <taxon>Pseudomonadati</taxon>
        <taxon>Pseudomonadota</taxon>
        <taxon>Betaproteobacteria</taxon>
        <taxon>Candidatus Desulfobacillus</taxon>
    </lineage>
</organism>
<dbReference type="EMBL" id="AP021857">
    <property type="protein sequence ID" value="BBO19704.1"/>
    <property type="molecule type" value="Genomic_DNA"/>
</dbReference>
<sequence>MGMFDLIKLLEDANVDYVLVGGLAVALHGYQRVTMDVDVVLALNEDNLRRFIDSARSAGLQPVIPVDIESLARPELLDRWHQEKGMLAFGLRKPEGMATIIDVLIRPVVPFEQLRRDAVSVEIGPLKIPVASIDHLIAMKTGTGRGKDAVDIEELQKLKAGGA</sequence>
<dbReference type="InterPro" id="IPR014942">
    <property type="entry name" value="AbiEii"/>
</dbReference>
<gene>
    <name evidence="1" type="ORF">DSYM_04030</name>
</gene>
<dbReference type="Gene3D" id="3.30.460.40">
    <property type="match status" value="1"/>
</dbReference>
<reference evidence="1" key="1">
    <citation type="journal article" name="DNA Res.">
        <title>The physiological potential of anammox bacteria as revealed by their core genome structure.</title>
        <authorList>
            <person name="Okubo T."/>
            <person name="Toyoda A."/>
            <person name="Fukuhara K."/>
            <person name="Uchiyama I."/>
            <person name="Harigaya Y."/>
            <person name="Kuroiwa M."/>
            <person name="Suzuki T."/>
            <person name="Murakami Y."/>
            <person name="Suwa Y."/>
            <person name="Takami H."/>
        </authorList>
    </citation>
    <scope>NUCLEOTIDE SEQUENCE</scope>
    <source>
        <strain evidence="1">317325-3</strain>
    </source>
</reference>
<evidence type="ECO:0000313" key="1">
    <source>
        <dbReference type="EMBL" id="BBO19704.1"/>
    </source>
</evidence>
<name>A0A809S8M9_9PROT</name>
<protein>
    <recommendedName>
        <fullName evidence="3">Nucleotidyltransferase</fullName>
    </recommendedName>
</protein>
<accession>A0A809S8M9</accession>
<evidence type="ECO:0000313" key="2">
    <source>
        <dbReference type="Proteomes" id="UP000662914"/>
    </source>
</evidence>
<evidence type="ECO:0008006" key="3">
    <source>
        <dbReference type="Google" id="ProtNLM"/>
    </source>
</evidence>
<dbReference type="KEGG" id="ddz:DSYM_04030"/>
<dbReference type="AlphaFoldDB" id="A0A809S8M9"/>
<proteinExistence type="predicted"/>
<dbReference type="SUPFAM" id="SSF81301">
    <property type="entry name" value="Nucleotidyltransferase"/>
    <property type="match status" value="1"/>
</dbReference>
<dbReference type="InterPro" id="IPR043519">
    <property type="entry name" value="NT_sf"/>
</dbReference>
<dbReference type="Proteomes" id="UP000662914">
    <property type="component" value="Chromosome"/>
</dbReference>